<keyword evidence="6 10" id="KW-0460">Magnesium</keyword>
<proteinExistence type="inferred from homology"/>
<dbReference type="Gene3D" id="3.30.390.10">
    <property type="entry name" value="Enolase-like, N-terminal domain"/>
    <property type="match status" value="1"/>
</dbReference>
<evidence type="ECO:0000256" key="3">
    <source>
        <dbReference type="ARBA" id="ARBA00012058"/>
    </source>
</evidence>
<comment type="catalytic activity">
    <reaction evidence="10">
        <text>(2R)-2-phosphoglycerate = phosphoenolpyruvate + H2O</text>
        <dbReference type="Rhea" id="RHEA:10164"/>
        <dbReference type="ChEBI" id="CHEBI:15377"/>
        <dbReference type="ChEBI" id="CHEBI:58289"/>
        <dbReference type="ChEBI" id="CHEBI:58702"/>
        <dbReference type="EC" id="4.2.1.11"/>
    </reaction>
</comment>
<dbReference type="SFLD" id="SFLDF00002">
    <property type="entry name" value="enolase"/>
    <property type="match status" value="1"/>
</dbReference>
<feature type="binding site" evidence="10">
    <location>
        <position position="371"/>
    </location>
    <ligand>
        <name>(2R)-2-phosphoglycerate</name>
        <dbReference type="ChEBI" id="CHEBI:58289"/>
    </ligand>
</feature>
<feature type="binding site" evidence="10">
    <location>
        <position position="370"/>
    </location>
    <ligand>
        <name>(2R)-2-phosphoglycerate</name>
        <dbReference type="ChEBI" id="CHEBI:58289"/>
    </ligand>
</feature>
<comment type="similarity">
    <text evidence="2 10">Belongs to the enolase family.</text>
</comment>
<dbReference type="InterPro" id="IPR020810">
    <property type="entry name" value="Enolase_C"/>
</dbReference>
<dbReference type="SUPFAM" id="SSF51604">
    <property type="entry name" value="Enolase C-terminal domain-like"/>
    <property type="match status" value="1"/>
</dbReference>
<evidence type="ECO:0000313" key="13">
    <source>
        <dbReference type="EMBL" id="NBL63707.1"/>
    </source>
</evidence>
<feature type="binding site" evidence="10">
    <location>
        <position position="341"/>
    </location>
    <ligand>
        <name>(2R)-2-phosphoglycerate</name>
        <dbReference type="ChEBI" id="CHEBI:58289"/>
    </ligand>
</feature>
<feature type="binding site" evidence="10">
    <location>
        <position position="392"/>
    </location>
    <ligand>
        <name>(2R)-2-phosphoglycerate</name>
        <dbReference type="ChEBI" id="CHEBI:58289"/>
    </ligand>
</feature>
<keyword evidence="10" id="KW-0963">Cytoplasm</keyword>
<feature type="binding site" evidence="10">
    <location>
        <position position="162"/>
    </location>
    <ligand>
        <name>(2R)-2-phosphoglycerate</name>
        <dbReference type="ChEBI" id="CHEBI:58289"/>
    </ligand>
</feature>
<dbReference type="EC" id="4.2.1.11" evidence="3 10"/>
<keyword evidence="8 10" id="KW-0456">Lyase</keyword>
<dbReference type="InterPro" id="IPR020811">
    <property type="entry name" value="Enolase_N"/>
</dbReference>
<dbReference type="InterPro" id="IPR000941">
    <property type="entry name" value="Enolase"/>
</dbReference>
<evidence type="ECO:0000256" key="6">
    <source>
        <dbReference type="ARBA" id="ARBA00022842"/>
    </source>
</evidence>
<feature type="binding site" evidence="10">
    <location>
        <position position="242"/>
    </location>
    <ligand>
        <name>Mg(2+)</name>
        <dbReference type="ChEBI" id="CHEBI:18420"/>
    </ligand>
</feature>
<dbReference type="Pfam" id="PF03952">
    <property type="entry name" value="Enolase_N"/>
    <property type="match status" value="1"/>
</dbReference>
<evidence type="ECO:0000259" key="12">
    <source>
        <dbReference type="SMART" id="SM01193"/>
    </source>
</evidence>
<dbReference type="GO" id="GO:0004634">
    <property type="term" value="F:phosphopyruvate hydratase activity"/>
    <property type="evidence" value="ECO:0007669"/>
    <property type="project" value="UniProtKB-EC"/>
</dbReference>
<evidence type="ECO:0000256" key="9">
    <source>
        <dbReference type="ARBA" id="ARBA00045763"/>
    </source>
</evidence>
<feature type="active site" description="Proton donor" evidence="10">
    <location>
        <position position="204"/>
    </location>
</feature>
<gene>
    <name evidence="10" type="primary">eno</name>
    <name evidence="13" type="ORF">GV828_00675</name>
</gene>
<dbReference type="EMBL" id="JAABLM010000001">
    <property type="protein sequence ID" value="NBL63707.1"/>
    <property type="molecule type" value="Genomic_DNA"/>
</dbReference>
<dbReference type="SFLD" id="SFLDS00001">
    <property type="entry name" value="Enolase"/>
    <property type="match status" value="1"/>
</dbReference>
<keyword evidence="5 10" id="KW-0964">Secreted</keyword>
<feature type="active site" description="Proton acceptor" evidence="10">
    <location>
        <position position="341"/>
    </location>
</feature>
<feature type="binding site" evidence="10">
    <location>
        <position position="316"/>
    </location>
    <ligand>
        <name>Mg(2+)</name>
        <dbReference type="ChEBI" id="CHEBI:18420"/>
    </ligand>
</feature>
<dbReference type="PRINTS" id="PR00148">
    <property type="entry name" value="ENOLASE"/>
</dbReference>
<dbReference type="PIRSF" id="PIRSF001400">
    <property type="entry name" value="Enolase"/>
    <property type="match status" value="1"/>
</dbReference>
<comment type="caution">
    <text evidence="13">The sequence shown here is derived from an EMBL/GenBank/DDBJ whole genome shotgun (WGS) entry which is preliminary data.</text>
</comment>
<protein>
    <recommendedName>
        <fullName evidence="4 10">Enolase</fullName>
        <ecNumber evidence="3 10">4.2.1.11</ecNumber>
    </recommendedName>
    <alternativeName>
        <fullName evidence="10">2-phospho-D-glycerate hydro-lyase</fullName>
    </alternativeName>
    <alternativeName>
        <fullName evidence="10">2-phosphoglycerate dehydratase</fullName>
    </alternativeName>
</protein>
<evidence type="ECO:0000259" key="11">
    <source>
        <dbReference type="SMART" id="SM01192"/>
    </source>
</evidence>
<dbReference type="HAMAP" id="MF_00318">
    <property type="entry name" value="Enolase"/>
    <property type="match status" value="1"/>
</dbReference>
<evidence type="ECO:0000256" key="8">
    <source>
        <dbReference type="ARBA" id="ARBA00023239"/>
    </source>
</evidence>
<dbReference type="InterPro" id="IPR020809">
    <property type="entry name" value="Enolase_CS"/>
</dbReference>
<comment type="function">
    <text evidence="9 10">Catalyzes the reversible conversion of 2-phosphoglycerate (2-PG) into phosphoenolpyruvate (PEP). It is essential for the degradation of carbohydrates via glycolysis.</text>
</comment>
<evidence type="ECO:0000256" key="5">
    <source>
        <dbReference type="ARBA" id="ARBA00022525"/>
    </source>
</evidence>
<dbReference type="RefSeq" id="WP_166535544.1">
    <property type="nucleotide sequence ID" value="NZ_JAABLM010000001.1"/>
</dbReference>
<dbReference type="SMART" id="SM01193">
    <property type="entry name" value="Enolase_N"/>
    <property type="match status" value="1"/>
</dbReference>
<keyword evidence="14" id="KW-1185">Reference proteome</keyword>
<organism evidence="13 14">
    <name type="scientific">Flavobacterium ichthyis</name>
    <dbReference type="NCBI Taxonomy" id="2698827"/>
    <lineage>
        <taxon>Bacteria</taxon>
        <taxon>Pseudomonadati</taxon>
        <taxon>Bacteroidota</taxon>
        <taxon>Flavobacteriia</taxon>
        <taxon>Flavobacteriales</taxon>
        <taxon>Flavobacteriaceae</taxon>
        <taxon>Flavobacterium</taxon>
    </lineage>
</organism>
<feature type="domain" description="Enolase C-terminal TIM barrel" evidence="11">
    <location>
        <begin position="138"/>
        <end position="429"/>
    </location>
</feature>
<reference evidence="14" key="1">
    <citation type="submission" date="2020-01" db="EMBL/GenBank/DDBJ databases">
        <title>Sphingomonas sp. strain CSW-10.</title>
        <authorList>
            <person name="Chen W.-M."/>
        </authorList>
    </citation>
    <scope>NUCLEOTIDE SEQUENCE [LARGE SCALE GENOMIC DNA]</scope>
    <source>
        <strain evidence="14">NST-5</strain>
    </source>
</reference>
<dbReference type="PANTHER" id="PTHR11902">
    <property type="entry name" value="ENOLASE"/>
    <property type="match status" value="1"/>
</dbReference>
<dbReference type="SMART" id="SM01192">
    <property type="entry name" value="Enolase_C"/>
    <property type="match status" value="1"/>
</dbReference>
<dbReference type="SUPFAM" id="SSF54826">
    <property type="entry name" value="Enolase N-terminal domain-like"/>
    <property type="match status" value="1"/>
</dbReference>
<comment type="subcellular location">
    <subcellularLocation>
        <location evidence="10">Cytoplasm</location>
    </subcellularLocation>
    <subcellularLocation>
        <location evidence="10">Secreted</location>
    </subcellularLocation>
    <subcellularLocation>
        <location evidence="10">Cell surface</location>
    </subcellularLocation>
    <text evidence="10">Fractions of enolase are present in both the cytoplasm and on the cell surface.</text>
</comment>
<dbReference type="InterPro" id="IPR029017">
    <property type="entry name" value="Enolase-like_N"/>
</dbReference>
<evidence type="ECO:0000313" key="14">
    <source>
        <dbReference type="Proteomes" id="UP000798602"/>
    </source>
</evidence>
<dbReference type="CDD" id="cd03313">
    <property type="entry name" value="enolase"/>
    <property type="match status" value="1"/>
</dbReference>
<dbReference type="PANTHER" id="PTHR11902:SF1">
    <property type="entry name" value="ENOLASE"/>
    <property type="match status" value="1"/>
</dbReference>
<feature type="domain" description="Enolase N-terminal" evidence="12">
    <location>
        <begin position="4"/>
        <end position="133"/>
    </location>
</feature>
<evidence type="ECO:0000256" key="1">
    <source>
        <dbReference type="ARBA" id="ARBA00005031"/>
    </source>
</evidence>
<dbReference type="InterPro" id="IPR036849">
    <property type="entry name" value="Enolase-like_C_sf"/>
</dbReference>
<evidence type="ECO:0000256" key="10">
    <source>
        <dbReference type="HAMAP-Rule" id="MF_00318"/>
    </source>
</evidence>
<dbReference type="Gene3D" id="3.20.20.120">
    <property type="entry name" value="Enolase-like C-terminal domain"/>
    <property type="match status" value="1"/>
</dbReference>
<evidence type="ECO:0000256" key="7">
    <source>
        <dbReference type="ARBA" id="ARBA00023152"/>
    </source>
</evidence>
<comment type="pathway">
    <text evidence="1 10">Carbohydrate degradation; glycolysis; pyruvate from D-glyceraldehyde 3-phosphate: step 4/5.</text>
</comment>
<sequence length="430" mass="46408">MSIIIKVHARQILDSRGNPTIEVDVVTEHGVLGRAAVPSGASTGEHEAVELRDGGKAFMGKGVRQAVENVNIKIAEELLGTSVFEQNLIDQKMIELDGTPNKSNLGANAILGVSLAVAKAAANELNMPLYRYVGGVSGNTLPVPMMNIINGGSHSDAPIAFQEFMIMPVKAKTFTHAMQMGTEIFHNLKKVLHDRGLSTAVGDEGGFAPNLAGGTEDALDSIKLAVENAGYTFGDDVKIALDCAASEFYVNGNYDYKKFEGETGKIRSSKEQAEYLAELATKYPIISIEDGMQENDWDGWKYLTELIGDKVQLVGDDLFVTNVERLKKGIDQKIANSILVKVNQIGTLTETIAAVNMAHNAGYTSVMSHRSGETEDNTIADLAVALNCGQIKTGSASRSDRMAKYNQLLRIEEELGTTAYFPGENAFKIK</sequence>
<evidence type="ECO:0000256" key="4">
    <source>
        <dbReference type="ARBA" id="ARBA00017068"/>
    </source>
</evidence>
<dbReference type="PROSITE" id="PS00164">
    <property type="entry name" value="ENOLASE"/>
    <property type="match status" value="1"/>
</dbReference>
<dbReference type="NCBIfam" id="TIGR01060">
    <property type="entry name" value="eno"/>
    <property type="match status" value="1"/>
</dbReference>
<feature type="binding site" evidence="10">
    <location>
        <position position="289"/>
    </location>
    <ligand>
        <name>Mg(2+)</name>
        <dbReference type="ChEBI" id="CHEBI:18420"/>
    </ligand>
</feature>
<dbReference type="Pfam" id="PF00113">
    <property type="entry name" value="Enolase_C"/>
    <property type="match status" value="1"/>
</dbReference>
<accession>A0ABW9Z4D9</accession>
<comment type="cofactor">
    <cofactor evidence="10">
        <name>Mg(2+)</name>
        <dbReference type="ChEBI" id="CHEBI:18420"/>
    </cofactor>
    <text evidence="10">Binds a second Mg(2+) ion via substrate during catalysis.</text>
</comment>
<keyword evidence="10" id="KW-0479">Metal-binding</keyword>
<dbReference type="SFLD" id="SFLDG00178">
    <property type="entry name" value="enolase"/>
    <property type="match status" value="1"/>
</dbReference>
<dbReference type="Proteomes" id="UP000798602">
    <property type="component" value="Unassembled WGS sequence"/>
</dbReference>
<evidence type="ECO:0000256" key="2">
    <source>
        <dbReference type="ARBA" id="ARBA00009604"/>
    </source>
</evidence>
<keyword evidence="7 10" id="KW-0324">Glycolysis</keyword>
<name>A0ABW9Z4D9_9FLAO</name>